<reference evidence="1" key="1">
    <citation type="submission" date="2018-05" db="EMBL/GenBank/DDBJ databases">
        <authorList>
            <person name="Lanie J.A."/>
            <person name="Ng W.-L."/>
            <person name="Kazmierczak K.M."/>
            <person name="Andrzejewski T.M."/>
            <person name="Davidsen T.M."/>
            <person name="Wayne K.J."/>
            <person name="Tettelin H."/>
            <person name="Glass J.I."/>
            <person name="Rusch D."/>
            <person name="Podicherti R."/>
            <person name="Tsui H.-C.T."/>
            <person name="Winkler M.E."/>
        </authorList>
    </citation>
    <scope>NUCLEOTIDE SEQUENCE</scope>
</reference>
<dbReference type="EMBL" id="UINC01001039">
    <property type="protein sequence ID" value="SUZ68572.1"/>
    <property type="molecule type" value="Genomic_DNA"/>
</dbReference>
<evidence type="ECO:0000313" key="1">
    <source>
        <dbReference type="EMBL" id="SUZ68572.1"/>
    </source>
</evidence>
<accession>A0A381PNH3</accession>
<protein>
    <submittedName>
        <fullName evidence="1">Uncharacterized protein</fullName>
    </submittedName>
</protein>
<sequence>MMELFRRVKRYISLFALSISHPATRIRNGPH</sequence>
<name>A0A381PNH3_9ZZZZ</name>
<dbReference type="AlphaFoldDB" id="A0A381PNH3"/>
<organism evidence="1">
    <name type="scientific">marine metagenome</name>
    <dbReference type="NCBI Taxonomy" id="408172"/>
    <lineage>
        <taxon>unclassified sequences</taxon>
        <taxon>metagenomes</taxon>
        <taxon>ecological metagenomes</taxon>
    </lineage>
</organism>
<gene>
    <name evidence="1" type="ORF">METZ01_LOCUS21426</name>
</gene>
<proteinExistence type="predicted"/>